<evidence type="ECO:0000256" key="8">
    <source>
        <dbReference type="HAMAP-Rule" id="MF_00772"/>
    </source>
</evidence>
<dbReference type="EC" id="2.1.1.63" evidence="8"/>
<dbReference type="Gene3D" id="1.10.10.10">
    <property type="entry name" value="Winged helix-like DNA-binding domain superfamily/Winged helix DNA-binding domain"/>
    <property type="match status" value="1"/>
</dbReference>
<keyword evidence="3 8" id="KW-0489">Methyltransferase</keyword>
<dbReference type="InterPro" id="IPR008332">
    <property type="entry name" value="MethylG_MeTrfase_N"/>
</dbReference>
<comment type="miscellaneous">
    <text evidence="8">This enzyme catalyzes only one turnover and therefore is not strictly catalytic. According to one definition, an enzyme is a biocatalyst that acts repeatedly and over many reaction cycles.</text>
</comment>
<evidence type="ECO:0000256" key="9">
    <source>
        <dbReference type="SAM" id="MobiDB-lite"/>
    </source>
</evidence>
<evidence type="ECO:0000256" key="2">
    <source>
        <dbReference type="ARBA" id="ARBA00022490"/>
    </source>
</evidence>
<evidence type="ECO:0000259" key="11">
    <source>
        <dbReference type="Pfam" id="PF02870"/>
    </source>
</evidence>
<keyword evidence="5 8" id="KW-0227">DNA damage</keyword>
<dbReference type="SUPFAM" id="SSF53155">
    <property type="entry name" value="Methylated DNA-protein cysteine methyltransferase domain"/>
    <property type="match status" value="1"/>
</dbReference>
<evidence type="ECO:0000256" key="7">
    <source>
        <dbReference type="ARBA" id="ARBA00049348"/>
    </source>
</evidence>
<keyword evidence="13" id="KW-1185">Reference proteome</keyword>
<evidence type="ECO:0000313" key="12">
    <source>
        <dbReference type="EMBL" id="GAA0949730.1"/>
    </source>
</evidence>
<feature type="domain" description="Methylguanine DNA methyltransferase ribonuclease-like" evidence="11">
    <location>
        <begin position="64"/>
        <end position="134"/>
    </location>
</feature>
<proteinExistence type="inferred from homology"/>
<dbReference type="Pfam" id="PF02870">
    <property type="entry name" value="Methyltransf_1N"/>
    <property type="match status" value="1"/>
</dbReference>
<reference evidence="12 13" key="1">
    <citation type="journal article" date="2019" name="Int. J. Syst. Evol. Microbiol.">
        <title>The Global Catalogue of Microorganisms (GCM) 10K type strain sequencing project: providing services to taxonomists for standard genome sequencing and annotation.</title>
        <authorList>
            <consortium name="The Broad Institute Genomics Platform"/>
            <consortium name="The Broad Institute Genome Sequencing Center for Infectious Disease"/>
            <person name="Wu L."/>
            <person name="Ma J."/>
        </authorList>
    </citation>
    <scope>NUCLEOTIDE SEQUENCE [LARGE SCALE GENOMIC DNA]</scope>
    <source>
        <strain evidence="12 13">JCM 11444</strain>
    </source>
</reference>
<dbReference type="PROSITE" id="PS00374">
    <property type="entry name" value="MGMT"/>
    <property type="match status" value="1"/>
</dbReference>
<comment type="subcellular location">
    <subcellularLocation>
        <location evidence="8">Cytoplasm</location>
    </subcellularLocation>
</comment>
<dbReference type="PANTHER" id="PTHR10815">
    <property type="entry name" value="METHYLATED-DNA--PROTEIN-CYSTEINE METHYLTRANSFERASE"/>
    <property type="match status" value="1"/>
</dbReference>
<dbReference type="InterPro" id="IPR014048">
    <property type="entry name" value="MethylDNA_cys_MeTrfase_DNA-bd"/>
</dbReference>
<dbReference type="Gene3D" id="3.30.160.70">
    <property type="entry name" value="Methylated DNA-protein cysteine methyltransferase domain"/>
    <property type="match status" value="1"/>
</dbReference>
<evidence type="ECO:0000256" key="6">
    <source>
        <dbReference type="ARBA" id="ARBA00023204"/>
    </source>
</evidence>
<dbReference type="HAMAP" id="MF_00772">
    <property type="entry name" value="OGT"/>
    <property type="match status" value="1"/>
</dbReference>
<dbReference type="InterPro" id="IPR036631">
    <property type="entry name" value="MGMT_N_sf"/>
</dbReference>
<keyword evidence="2 8" id="KW-0963">Cytoplasm</keyword>
<gene>
    <name evidence="12" type="ORF">GCM10009575_072180</name>
</gene>
<evidence type="ECO:0000256" key="3">
    <source>
        <dbReference type="ARBA" id="ARBA00022603"/>
    </source>
</evidence>
<dbReference type="SUPFAM" id="SSF46767">
    <property type="entry name" value="Methylated DNA-protein cysteine methyltransferase, C-terminal domain"/>
    <property type="match status" value="1"/>
</dbReference>
<feature type="region of interest" description="Disordered" evidence="9">
    <location>
        <begin position="1"/>
        <end position="68"/>
    </location>
</feature>
<comment type="catalytic activity">
    <reaction evidence="1 8">
        <text>a 4-O-methyl-thymidine in DNA + L-cysteinyl-[protein] = a thymidine in DNA + S-methyl-L-cysteinyl-[protein]</text>
        <dbReference type="Rhea" id="RHEA:53428"/>
        <dbReference type="Rhea" id="RHEA-COMP:10131"/>
        <dbReference type="Rhea" id="RHEA-COMP:10132"/>
        <dbReference type="Rhea" id="RHEA-COMP:13555"/>
        <dbReference type="Rhea" id="RHEA-COMP:13556"/>
        <dbReference type="ChEBI" id="CHEBI:29950"/>
        <dbReference type="ChEBI" id="CHEBI:82612"/>
        <dbReference type="ChEBI" id="CHEBI:137386"/>
        <dbReference type="ChEBI" id="CHEBI:137387"/>
        <dbReference type="EC" id="2.1.1.63"/>
    </reaction>
</comment>
<dbReference type="NCBIfam" id="TIGR00589">
    <property type="entry name" value="ogt"/>
    <property type="match status" value="1"/>
</dbReference>
<evidence type="ECO:0000259" key="10">
    <source>
        <dbReference type="Pfam" id="PF01035"/>
    </source>
</evidence>
<evidence type="ECO:0000256" key="5">
    <source>
        <dbReference type="ARBA" id="ARBA00022763"/>
    </source>
</evidence>
<dbReference type="InterPro" id="IPR023546">
    <property type="entry name" value="MGMT"/>
</dbReference>
<name>A0ABN1R0Q7_9ACTN</name>
<dbReference type="PANTHER" id="PTHR10815:SF5">
    <property type="entry name" value="METHYLATED-DNA--PROTEIN-CYSTEINE METHYLTRANSFERASE"/>
    <property type="match status" value="1"/>
</dbReference>
<dbReference type="InterPro" id="IPR001497">
    <property type="entry name" value="MethylDNA_cys_MeTrfase_AS"/>
</dbReference>
<comment type="similarity">
    <text evidence="8">Belongs to the MGMT family.</text>
</comment>
<evidence type="ECO:0000256" key="1">
    <source>
        <dbReference type="ARBA" id="ARBA00001286"/>
    </source>
</evidence>
<protein>
    <recommendedName>
        <fullName evidence="8">Methylated-DNA--protein-cysteine methyltransferase</fullName>
        <ecNumber evidence="8">2.1.1.63</ecNumber>
    </recommendedName>
    <alternativeName>
        <fullName evidence="8">6-O-methylguanine-DNA methyltransferase</fullName>
        <shortName evidence="8">MGMT</shortName>
    </alternativeName>
    <alternativeName>
        <fullName evidence="8">O-6-methylguanine-DNA-alkyltransferase</fullName>
    </alternativeName>
</protein>
<comment type="catalytic activity">
    <reaction evidence="7 8">
        <text>a 6-O-methyl-2'-deoxyguanosine in DNA + L-cysteinyl-[protein] = S-methyl-L-cysteinyl-[protein] + a 2'-deoxyguanosine in DNA</text>
        <dbReference type="Rhea" id="RHEA:24000"/>
        <dbReference type="Rhea" id="RHEA-COMP:10131"/>
        <dbReference type="Rhea" id="RHEA-COMP:10132"/>
        <dbReference type="Rhea" id="RHEA-COMP:11367"/>
        <dbReference type="Rhea" id="RHEA-COMP:11368"/>
        <dbReference type="ChEBI" id="CHEBI:29950"/>
        <dbReference type="ChEBI" id="CHEBI:82612"/>
        <dbReference type="ChEBI" id="CHEBI:85445"/>
        <dbReference type="ChEBI" id="CHEBI:85448"/>
        <dbReference type="EC" id="2.1.1.63"/>
    </reaction>
</comment>
<dbReference type="EMBL" id="BAAAID010000063">
    <property type="protein sequence ID" value="GAA0949730.1"/>
    <property type="molecule type" value="Genomic_DNA"/>
</dbReference>
<evidence type="ECO:0000256" key="4">
    <source>
        <dbReference type="ARBA" id="ARBA00022679"/>
    </source>
</evidence>
<accession>A0ABN1R0Q7</accession>
<evidence type="ECO:0000313" key="13">
    <source>
        <dbReference type="Proteomes" id="UP001500418"/>
    </source>
</evidence>
<feature type="active site" description="Nucleophile; methyl group acceptor" evidence="8">
    <location>
        <position position="190"/>
    </location>
</feature>
<dbReference type="Proteomes" id="UP001500418">
    <property type="component" value="Unassembled WGS sequence"/>
</dbReference>
<keyword evidence="6 8" id="KW-0234">DNA repair</keyword>
<sequence length="229" mass="24959">MTVCGQSPREGAPPSGSWGRDGWAQTGHRAAPGNETAARTPLSRPTSTARITRHPTEEHMNRTHTTIDSPYGPLTLVATGTDLSGLYMVAQRHRPFEETFGAPGDPADTPFAETIHQLTAYFAGELTEFDLPLHLDGTPFQRRVWAELRAIPYGETWSYGQLADRIGRPTASRAVGLANGKNPVGIIVPCHRVVGSSGSLTGYGGGLDRKRRLLEFESRQERQELPGLF</sequence>
<dbReference type="CDD" id="cd06445">
    <property type="entry name" value="ATase"/>
    <property type="match status" value="1"/>
</dbReference>
<keyword evidence="4 8" id="KW-0808">Transferase</keyword>
<dbReference type="InterPro" id="IPR036217">
    <property type="entry name" value="MethylDNA_cys_MeTrfase_DNAb"/>
</dbReference>
<feature type="domain" description="Methylated-DNA-[protein]-cysteine S-methyltransferase DNA binding" evidence="10">
    <location>
        <begin position="139"/>
        <end position="218"/>
    </location>
</feature>
<comment type="caution">
    <text evidence="12">The sequence shown here is derived from an EMBL/GenBank/DDBJ whole genome shotgun (WGS) entry which is preliminary data.</text>
</comment>
<dbReference type="InterPro" id="IPR036388">
    <property type="entry name" value="WH-like_DNA-bd_sf"/>
</dbReference>
<organism evidence="12 13">
    <name type="scientific">Streptomyces rhizosphaericus</name>
    <dbReference type="NCBI Taxonomy" id="114699"/>
    <lineage>
        <taxon>Bacteria</taxon>
        <taxon>Bacillati</taxon>
        <taxon>Actinomycetota</taxon>
        <taxon>Actinomycetes</taxon>
        <taxon>Kitasatosporales</taxon>
        <taxon>Streptomycetaceae</taxon>
        <taxon>Streptomyces</taxon>
        <taxon>Streptomyces violaceusniger group</taxon>
    </lineage>
</organism>
<dbReference type="Pfam" id="PF01035">
    <property type="entry name" value="DNA_binding_1"/>
    <property type="match status" value="1"/>
</dbReference>
<comment type="function">
    <text evidence="8">Involved in the cellular defense against the biological effects of O6-methylguanine (O6-MeG) and O4-methylthymine (O4-MeT) in DNA. Repairs the methylated nucleobase in DNA by stoichiometrically transferring the methyl group to a cysteine residue in the enzyme. This is a suicide reaction: the enzyme is irreversibly inactivated.</text>
</comment>